<sequence>MERTQWAHLSQHLFAVGGLGASDRGGSRALGQSEHPRRVGLLPGVIT</sequence>
<proteinExistence type="predicted"/>
<organism evidence="1">
    <name type="scientific">Arundo donax</name>
    <name type="common">Giant reed</name>
    <name type="synonym">Donax arundinaceus</name>
    <dbReference type="NCBI Taxonomy" id="35708"/>
    <lineage>
        <taxon>Eukaryota</taxon>
        <taxon>Viridiplantae</taxon>
        <taxon>Streptophyta</taxon>
        <taxon>Embryophyta</taxon>
        <taxon>Tracheophyta</taxon>
        <taxon>Spermatophyta</taxon>
        <taxon>Magnoliopsida</taxon>
        <taxon>Liliopsida</taxon>
        <taxon>Poales</taxon>
        <taxon>Poaceae</taxon>
        <taxon>PACMAD clade</taxon>
        <taxon>Arundinoideae</taxon>
        <taxon>Arundineae</taxon>
        <taxon>Arundo</taxon>
    </lineage>
</organism>
<dbReference type="AlphaFoldDB" id="A0A0A8YEG4"/>
<reference evidence="1" key="1">
    <citation type="submission" date="2014-09" db="EMBL/GenBank/DDBJ databases">
        <authorList>
            <person name="Magalhaes I.L.F."/>
            <person name="Oliveira U."/>
            <person name="Santos F.R."/>
            <person name="Vidigal T.H.D.A."/>
            <person name="Brescovit A.D."/>
            <person name="Santos A.J."/>
        </authorList>
    </citation>
    <scope>NUCLEOTIDE SEQUENCE</scope>
    <source>
        <tissue evidence="1">Shoot tissue taken approximately 20 cm above the soil surface</tissue>
    </source>
</reference>
<protein>
    <submittedName>
        <fullName evidence="1">Uncharacterized protein</fullName>
    </submittedName>
</protein>
<reference evidence="1" key="2">
    <citation type="journal article" date="2015" name="Data Brief">
        <title>Shoot transcriptome of the giant reed, Arundo donax.</title>
        <authorList>
            <person name="Barrero R.A."/>
            <person name="Guerrero F.D."/>
            <person name="Moolhuijzen P."/>
            <person name="Goolsby J.A."/>
            <person name="Tidwell J."/>
            <person name="Bellgard S.E."/>
            <person name="Bellgard M.I."/>
        </authorList>
    </citation>
    <scope>NUCLEOTIDE SEQUENCE</scope>
    <source>
        <tissue evidence="1">Shoot tissue taken approximately 20 cm above the soil surface</tissue>
    </source>
</reference>
<name>A0A0A8YEG4_ARUDO</name>
<dbReference type="EMBL" id="GBRH01273872">
    <property type="protein sequence ID" value="JAD24023.1"/>
    <property type="molecule type" value="Transcribed_RNA"/>
</dbReference>
<accession>A0A0A8YEG4</accession>
<evidence type="ECO:0000313" key="1">
    <source>
        <dbReference type="EMBL" id="JAD24023.1"/>
    </source>
</evidence>